<keyword evidence="2" id="KW-1185">Reference proteome</keyword>
<evidence type="ECO:0000313" key="1">
    <source>
        <dbReference type="EMBL" id="QIL50091.1"/>
    </source>
</evidence>
<organism evidence="1 2">
    <name type="scientific">Weissella coleopterorum</name>
    <dbReference type="NCBI Taxonomy" id="2714949"/>
    <lineage>
        <taxon>Bacteria</taxon>
        <taxon>Bacillati</taxon>
        <taxon>Bacillota</taxon>
        <taxon>Bacilli</taxon>
        <taxon>Lactobacillales</taxon>
        <taxon>Lactobacillaceae</taxon>
        <taxon>Weissella</taxon>
    </lineage>
</organism>
<dbReference type="AlphaFoldDB" id="A0A6G8AYB3"/>
<protein>
    <submittedName>
        <fullName evidence="1">Uncharacterized protein</fullName>
    </submittedName>
</protein>
<dbReference type="RefSeq" id="WP_166009356.1">
    <property type="nucleotide sequence ID" value="NZ_CP049888.1"/>
</dbReference>
<evidence type="ECO:0000313" key="2">
    <source>
        <dbReference type="Proteomes" id="UP000500741"/>
    </source>
</evidence>
<name>A0A6G8AYB3_9LACO</name>
<proteinExistence type="predicted"/>
<dbReference type="KEGG" id="wco:G7084_01390"/>
<gene>
    <name evidence="1" type="ORF">G7084_01390</name>
</gene>
<dbReference type="Proteomes" id="UP000500741">
    <property type="component" value="Chromosome"/>
</dbReference>
<sequence>MEPSDKGKKFKTKFTEALVSRGAIGTCVDEYDTDLGLRLLLVDFFHSTFWILKRDLNEVQ</sequence>
<reference evidence="1 2" key="1">
    <citation type="submission" date="2020-03" db="EMBL/GenBank/DDBJ databases">
        <title>Weissella sp. nov., isolated from Cybister lewisianus.</title>
        <authorList>
            <person name="Hyun D.-W."/>
            <person name="Bae J.-W."/>
        </authorList>
    </citation>
    <scope>NUCLEOTIDE SEQUENCE [LARGE SCALE GENOMIC DNA]</scope>
    <source>
        <strain evidence="1 2">HDW19</strain>
    </source>
</reference>
<dbReference type="EMBL" id="CP049888">
    <property type="protein sequence ID" value="QIL50091.1"/>
    <property type="molecule type" value="Genomic_DNA"/>
</dbReference>
<accession>A0A6G8AYB3</accession>